<dbReference type="Pfam" id="PF00582">
    <property type="entry name" value="Usp"/>
    <property type="match status" value="1"/>
</dbReference>
<dbReference type="EMBL" id="QMDX01000001">
    <property type="protein sequence ID" value="TSD15678.1"/>
    <property type="molecule type" value="Genomic_DNA"/>
</dbReference>
<protein>
    <submittedName>
        <fullName evidence="2">Universal stress protein</fullName>
    </submittedName>
</protein>
<keyword evidence="3" id="KW-1185">Reference proteome</keyword>
<evidence type="ECO:0000313" key="3">
    <source>
        <dbReference type="Proteomes" id="UP000319894"/>
    </source>
</evidence>
<organism evidence="2 3">
    <name type="scientific">Haloglomus irregulare</name>
    <dbReference type="NCBI Taxonomy" id="2234134"/>
    <lineage>
        <taxon>Archaea</taxon>
        <taxon>Methanobacteriati</taxon>
        <taxon>Methanobacteriota</taxon>
        <taxon>Stenosarchaea group</taxon>
        <taxon>Halobacteria</taxon>
        <taxon>Halobacteriales</taxon>
        <taxon>Natronomonadaceae</taxon>
        <taxon>Haloglomus</taxon>
    </lineage>
</organism>
<dbReference type="Proteomes" id="UP000319894">
    <property type="component" value="Unassembled WGS sequence"/>
</dbReference>
<comment type="caution">
    <text evidence="2">The sequence shown here is derived from an EMBL/GenBank/DDBJ whole genome shotgun (WGS) entry which is preliminary data.</text>
</comment>
<evidence type="ECO:0000313" key="2">
    <source>
        <dbReference type="EMBL" id="TSD15678.1"/>
    </source>
</evidence>
<evidence type="ECO:0000259" key="1">
    <source>
        <dbReference type="Pfam" id="PF00582"/>
    </source>
</evidence>
<gene>
    <name evidence="2" type="ORF">DP107_00365</name>
</gene>
<dbReference type="SUPFAM" id="SSF52402">
    <property type="entry name" value="Adenine nucleotide alpha hydrolases-like"/>
    <property type="match status" value="1"/>
</dbReference>
<dbReference type="AlphaFoldDB" id="A0A554NEA1"/>
<proteinExistence type="predicted"/>
<dbReference type="InterPro" id="IPR014729">
    <property type="entry name" value="Rossmann-like_a/b/a_fold"/>
</dbReference>
<dbReference type="OrthoDB" id="235321at2157"/>
<name>A0A554NEA1_9EURY</name>
<dbReference type="InterPro" id="IPR006016">
    <property type="entry name" value="UspA"/>
</dbReference>
<feature type="domain" description="UspA" evidence="1">
    <location>
        <begin position="42"/>
        <end position="120"/>
    </location>
</feature>
<accession>A0A554NEA1</accession>
<dbReference type="RefSeq" id="WP_144260153.1">
    <property type="nucleotide sequence ID" value="NZ_QMDX01000001.1"/>
</dbReference>
<sequence>MTRYLVATATTETTAAAADYLAPKLDADDEVYVLTVEEEGVDVDRAALSDAQERFAGIATVRTVRREGSPAPEILAFVREHDIDEVIIGPRRGGGEGFGTIGTTTRTVLNNVEGPVFVVPK</sequence>
<reference evidence="2 3" key="1">
    <citation type="submission" date="2018-06" db="EMBL/GenBank/DDBJ databases">
        <title>Natronomonas sp. F16-60 a new haloarchaeon isolated from a solar saltern of Isla Cristina, Huelva, Spain.</title>
        <authorList>
            <person name="Duran-Viseras A."/>
            <person name="Sanchez-Porro C."/>
            <person name="Ventosa A."/>
        </authorList>
    </citation>
    <scope>NUCLEOTIDE SEQUENCE [LARGE SCALE GENOMIC DNA]</scope>
    <source>
        <strain evidence="2 3">F16-60</strain>
    </source>
</reference>
<dbReference type="InParanoid" id="A0A554NEA1"/>
<dbReference type="Gene3D" id="3.40.50.620">
    <property type="entry name" value="HUPs"/>
    <property type="match status" value="1"/>
</dbReference>